<dbReference type="AlphaFoldDB" id="A0AAD4THV6"/>
<gene>
    <name evidence="2" type="ORF">MKW98_022116</name>
</gene>
<evidence type="ECO:0000313" key="3">
    <source>
        <dbReference type="Proteomes" id="UP001202328"/>
    </source>
</evidence>
<feature type="region of interest" description="Disordered" evidence="1">
    <location>
        <begin position="63"/>
        <end position="109"/>
    </location>
</feature>
<evidence type="ECO:0000256" key="1">
    <source>
        <dbReference type="SAM" id="MobiDB-lite"/>
    </source>
</evidence>
<evidence type="ECO:0000313" key="2">
    <source>
        <dbReference type="EMBL" id="KAI3961911.1"/>
    </source>
</evidence>
<protein>
    <submittedName>
        <fullName evidence="2">Uncharacterized protein</fullName>
    </submittedName>
</protein>
<reference evidence="2" key="1">
    <citation type="submission" date="2022-04" db="EMBL/GenBank/DDBJ databases">
        <title>A functionally conserved STORR gene fusion in Papaver species that diverged 16.8 million years ago.</title>
        <authorList>
            <person name="Catania T."/>
        </authorList>
    </citation>
    <scope>NUCLEOTIDE SEQUENCE</scope>
    <source>
        <strain evidence="2">S-188037</strain>
    </source>
</reference>
<comment type="caution">
    <text evidence="2">The sequence shown here is derived from an EMBL/GenBank/DDBJ whole genome shotgun (WGS) entry which is preliminary data.</text>
</comment>
<feature type="compositionally biased region" description="Basic and acidic residues" evidence="1">
    <location>
        <begin position="63"/>
        <end position="80"/>
    </location>
</feature>
<proteinExistence type="predicted"/>
<organism evidence="2 3">
    <name type="scientific">Papaver atlanticum</name>
    <dbReference type="NCBI Taxonomy" id="357466"/>
    <lineage>
        <taxon>Eukaryota</taxon>
        <taxon>Viridiplantae</taxon>
        <taxon>Streptophyta</taxon>
        <taxon>Embryophyta</taxon>
        <taxon>Tracheophyta</taxon>
        <taxon>Spermatophyta</taxon>
        <taxon>Magnoliopsida</taxon>
        <taxon>Ranunculales</taxon>
        <taxon>Papaveraceae</taxon>
        <taxon>Papaveroideae</taxon>
        <taxon>Papaver</taxon>
    </lineage>
</organism>
<dbReference type="EMBL" id="JAJJMB010000558">
    <property type="protein sequence ID" value="KAI3961911.1"/>
    <property type="molecule type" value="Genomic_DNA"/>
</dbReference>
<keyword evidence="3" id="KW-1185">Reference proteome</keyword>
<sequence length="109" mass="12542">METHFLSSSVKKSKTEINREDALNPLLFHHYRWIFLCQAYRDAFLQGSLYLRQVERRTRWSVGDRPRCNYEGGDRSERFGVPRGGAPGQSEEDTGGAPAEYQPQFKGAM</sequence>
<dbReference type="Proteomes" id="UP001202328">
    <property type="component" value="Unassembled WGS sequence"/>
</dbReference>
<name>A0AAD4THV6_9MAGN</name>
<accession>A0AAD4THV6</accession>